<keyword evidence="3" id="KW-1185">Reference proteome</keyword>
<feature type="signal peptide" evidence="1">
    <location>
        <begin position="1"/>
        <end position="35"/>
    </location>
</feature>
<gene>
    <name evidence="2" type="ORF">GPA10_12440</name>
</gene>
<keyword evidence="1" id="KW-0732">Signal</keyword>
<evidence type="ECO:0008006" key="4">
    <source>
        <dbReference type="Google" id="ProtNLM"/>
    </source>
</evidence>
<dbReference type="Proteomes" id="UP000483802">
    <property type="component" value="Unassembled WGS sequence"/>
</dbReference>
<organism evidence="2 3">
    <name type="scientific">Streptomyces typhae</name>
    <dbReference type="NCBI Taxonomy" id="2681492"/>
    <lineage>
        <taxon>Bacteria</taxon>
        <taxon>Bacillati</taxon>
        <taxon>Actinomycetota</taxon>
        <taxon>Actinomycetes</taxon>
        <taxon>Kitasatosporales</taxon>
        <taxon>Streptomycetaceae</taxon>
        <taxon>Streptomyces</taxon>
    </lineage>
</organism>
<dbReference type="RefSeq" id="WP_157165591.1">
    <property type="nucleotide sequence ID" value="NZ_WPNZ01000006.1"/>
</dbReference>
<evidence type="ECO:0000313" key="3">
    <source>
        <dbReference type="Proteomes" id="UP000483802"/>
    </source>
</evidence>
<feature type="chain" id="PRO_5026974027" description="Peptidase inhibitor family I36" evidence="1">
    <location>
        <begin position="36"/>
        <end position="149"/>
    </location>
</feature>
<name>A0A6L6WVF0_9ACTN</name>
<comment type="caution">
    <text evidence="2">The sequence shown here is derived from an EMBL/GenBank/DDBJ whole genome shotgun (WGS) entry which is preliminary data.</text>
</comment>
<dbReference type="EMBL" id="WPNZ01000006">
    <property type="protein sequence ID" value="MVO85539.1"/>
    <property type="molecule type" value="Genomic_DNA"/>
</dbReference>
<proteinExistence type="predicted"/>
<dbReference type="AlphaFoldDB" id="A0A6L6WVF0"/>
<protein>
    <recommendedName>
        <fullName evidence="4">Peptidase inhibitor family I36</fullName>
    </recommendedName>
</protein>
<evidence type="ECO:0000256" key="1">
    <source>
        <dbReference type="SAM" id="SignalP"/>
    </source>
</evidence>
<sequence length="149" mass="15921">MTRRTGLRKRLAVATGLTALVAAGTVAFGAAPASAGENCASGYHCVFYLGIDDSARHSYFNTDSDFRNDTFNQLTGRAGGGQTVHNNVVSVSNSSSGGYESHYYTGVGTDWEGFIFCVNPGRTVDYLKDAHQDRASSLRVRGTTSVDCY</sequence>
<accession>A0A6L6WVF0</accession>
<evidence type="ECO:0000313" key="2">
    <source>
        <dbReference type="EMBL" id="MVO85539.1"/>
    </source>
</evidence>
<reference evidence="2 3" key="1">
    <citation type="submission" date="2019-11" db="EMBL/GenBank/DDBJ databases">
        <title>Streptomyces typhae sp. nov., a novel endophytic actinomycete isolated from the root of cattail pollen (Typha angustifolia L.).</title>
        <authorList>
            <person name="Peng C."/>
        </authorList>
    </citation>
    <scope>NUCLEOTIDE SEQUENCE [LARGE SCALE GENOMIC DNA]</scope>
    <source>
        <strain evidence="3">p1417</strain>
    </source>
</reference>